<feature type="transmembrane region" description="Helical" evidence="2">
    <location>
        <begin position="648"/>
        <end position="666"/>
    </location>
</feature>
<keyword evidence="2" id="KW-0472">Membrane</keyword>
<evidence type="ECO:0000313" key="3">
    <source>
        <dbReference type="EMBL" id="QEM08525.1"/>
    </source>
</evidence>
<feature type="transmembrane region" description="Helical" evidence="2">
    <location>
        <begin position="797"/>
        <end position="820"/>
    </location>
</feature>
<dbReference type="EMBL" id="CP043450">
    <property type="protein sequence ID" value="QEM08525.1"/>
    <property type="molecule type" value="Genomic_DNA"/>
</dbReference>
<feature type="transmembrane region" description="Helical" evidence="2">
    <location>
        <begin position="738"/>
        <end position="758"/>
    </location>
</feature>
<feature type="compositionally biased region" description="Polar residues" evidence="1">
    <location>
        <begin position="1155"/>
        <end position="1166"/>
    </location>
</feature>
<evidence type="ECO:0000313" key="4">
    <source>
        <dbReference type="Proteomes" id="UP000251402"/>
    </source>
</evidence>
<name>A0A5C1HSI7_9SPHI</name>
<sequence length="1442" mass="164217">MFKFPAIGKNQVVAIVTFLTLIMLGVSYFYIYIPANEKVVQERRFRCLQNININIHSKIINSTWMLNNFLKTFPNDDQLQDYLSNYPKTNFTLLPVSSRLSGPQIRQQLQGSKVKWVDSSVSIRTNVAVQQLTIFLNKTITISGPTDTLKMRMGIRYNFDHFIKPLLVPDVFDNYIVFESDASDKGKTDDNIIYETFPSGLSYQSKDSLLTFKNKVSSPGLRKLSIGGKDYRAFSQPVNLDGKNQLIVVGLVPGKSYDQERKRLPLVVVLLLLTFATGAIVSLPWIKLYHTGNKDKLNASDGIASVLVSILMMALMFFVFMYFILFANTHGKISASSTSLANGISNALSTELENAYQTLKNFDSQSHLFANDDIANLGKSNLKFRTLSSRDTNYKPYREQLNAFAKPTALEEAFWIDSTGKELLNWSTDSAFTPRSNLGWRDYFKRIRSNNTYSFNGHELYLDQIFSVTNETFRSVLAIKSTSKLSQPAAVAAMTFTMKSLDHVTTPDGYQFAIINNNGKVLYHSITNRNLNENLKSEFADSTSLVSCLEAKSDTGFTATYYGRELNIKIKPVKGLPYFVVIFESQEYNDNRDMQAYAFTIAMLIFLLLFLITQFAIVFFVSAKRSFFKKQLFETSWIGPKRCFHRQYNLIIVINIVVIICMLASIDQNSFLKSLYLILFSITFIGIYPNVLFAIDYGRNQSYNLNFKLYAIAWLLAFILLVDGAALTTLTAHHLYMLFLYEAGLIFFALTVTSAIYIRPLSNWLMSKTQQHFPQLFITIKSLKKTETSFWTYTHSFAFMATTRLVITSGIPVAFFFIYASNYEQNLETRYKHFHFAKDLVQKMPKNTIEQGKLPVGAYIDSSFINNYGIVSDQKHIDSVEHYGRYLKEDFLTVQLLNAFKLQVKDIEIRSNNMVYANVGSDAFFNKLTNTNDISTNTIYKLTDKAFLGLGSAALGYHPSFEAIFDLHYLIPVILLSLLVVGFFYMIHNVIRKLFALGLPSQDGWREMDEQLLLDDKLNSLLLIVGPPGSGKLKNIQNKIKSRLFKDKHGKPLLYSEGTRPDDNVFVADMIRIPTENDDEDWKKCKADALKKSNKLVIINHFEYNIKDSQTNSIKLNFLESLMLQGKSKIMIISTVHPLTFLDSFTEEQRKNNADKAQTAGTASADSSKRDGNVSESELERWHVLLGHFRIIIQPLQGTGVRLRKKKKNAVTRVRSKASEREWRLHFARRVKLKATPTAPHLPKNIKNLRHSITEETRYTHYLHDMKEKAMDTLPLLNDEGVGLATDTLIFKMQISSHYFYTYIWQSLTKEEKFLLYDLAEDGLVNPYDDYNLSMLIYKGLITRSQGTLMLFNKGFRNYILTAIGNSEVERIKAQVKDTGNWSSLKVPLNLSIIGILIFLIVSQQEAYSQILTYITALGAGIPAVLKVLSMLGSNSNTQKTA</sequence>
<feature type="transmembrane region" description="Helical" evidence="2">
    <location>
        <begin position="709"/>
        <end position="732"/>
    </location>
</feature>
<dbReference type="Proteomes" id="UP000251402">
    <property type="component" value="Chromosome"/>
</dbReference>
<protein>
    <submittedName>
        <fullName evidence="3">Uncharacterized protein</fullName>
    </submittedName>
</protein>
<feature type="transmembrane region" description="Helical" evidence="2">
    <location>
        <begin position="306"/>
        <end position="327"/>
    </location>
</feature>
<feature type="transmembrane region" description="Helical" evidence="2">
    <location>
        <begin position="1411"/>
        <end position="1430"/>
    </location>
</feature>
<dbReference type="OrthoDB" id="1113021at2"/>
<proteinExistence type="predicted"/>
<organism evidence="3 4">
    <name type="scientific">Mucilaginibacter rubeus</name>
    <dbReference type="NCBI Taxonomy" id="2027860"/>
    <lineage>
        <taxon>Bacteria</taxon>
        <taxon>Pseudomonadati</taxon>
        <taxon>Bacteroidota</taxon>
        <taxon>Sphingobacteriia</taxon>
        <taxon>Sphingobacteriales</taxon>
        <taxon>Sphingobacteriaceae</taxon>
        <taxon>Mucilaginibacter</taxon>
    </lineage>
</organism>
<feature type="region of interest" description="Disordered" evidence="1">
    <location>
        <begin position="1152"/>
        <end position="1174"/>
    </location>
</feature>
<dbReference type="KEGG" id="mrub:DEO27_000295"/>
<feature type="transmembrane region" description="Helical" evidence="2">
    <location>
        <begin position="1387"/>
        <end position="1405"/>
    </location>
</feature>
<keyword evidence="2" id="KW-1133">Transmembrane helix</keyword>
<reference evidence="3" key="1">
    <citation type="submission" date="2019-08" db="EMBL/GenBank/DDBJ databases">
        <title>Comparative genome analysis confer to the adaptation heavy metal polluted environment.</title>
        <authorList>
            <person name="Li Y."/>
        </authorList>
    </citation>
    <scope>NUCLEOTIDE SEQUENCE [LARGE SCALE GENOMIC DNA]</scope>
    <source>
        <strain evidence="3">P1</strain>
    </source>
</reference>
<feature type="transmembrane region" description="Helical" evidence="2">
    <location>
        <begin position="596"/>
        <end position="621"/>
    </location>
</feature>
<accession>A0A5C1HSI7</accession>
<keyword evidence="4" id="KW-1185">Reference proteome</keyword>
<evidence type="ECO:0000256" key="2">
    <source>
        <dbReference type="SAM" id="Phobius"/>
    </source>
</evidence>
<feature type="transmembrane region" description="Helical" evidence="2">
    <location>
        <begin position="678"/>
        <end position="697"/>
    </location>
</feature>
<evidence type="ECO:0000256" key="1">
    <source>
        <dbReference type="SAM" id="MobiDB-lite"/>
    </source>
</evidence>
<feature type="transmembrane region" description="Helical" evidence="2">
    <location>
        <begin position="12"/>
        <end position="33"/>
    </location>
</feature>
<dbReference type="RefSeq" id="WP_112573392.1">
    <property type="nucleotide sequence ID" value="NZ_CP043450.1"/>
</dbReference>
<feature type="transmembrane region" description="Helical" evidence="2">
    <location>
        <begin position="967"/>
        <end position="987"/>
    </location>
</feature>
<gene>
    <name evidence="3" type="ORF">DEO27_000295</name>
</gene>
<keyword evidence="2" id="KW-0812">Transmembrane</keyword>
<feature type="transmembrane region" description="Helical" evidence="2">
    <location>
        <begin position="264"/>
        <end position="286"/>
    </location>
</feature>